<evidence type="ECO:0000256" key="2">
    <source>
        <dbReference type="SAM" id="Phobius"/>
    </source>
</evidence>
<dbReference type="KEGG" id="stae:HNV11_18240"/>
<dbReference type="AlphaFoldDB" id="A0A6M5YAF6"/>
<dbReference type="InterPro" id="IPR049712">
    <property type="entry name" value="Poly_export"/>
</dbReference>
<evidence type="ECO:0000259" key="4">
    <source>
        <dbReference type="Pfam" id="PF02563"/>
    </source>
</evidence>
<dbReference type="Gene3D" id="3.10.560.10">
    <property type="entry name" value="Outer membrane lipoprotein wza domain like"/>
    <property type="match status" value="1"/>
</dbReference>
<reference evidence="6 7" key="1">
    <citation type="submission" date="2020-05" db="EMBL/GenBank/DDBJ databases">
        <title>Genome sequencing of Spirosoma sp. TS118.</title>
        <authorList>
            <person name="Lee J.-H."/>
            <person name="Jeong S."/>
            <person name="Zhao L."/>
            <person name="Jung J.-H."/>
            <person name="Kim M.-K."/>
            <person name="Lim S."/>
        </authorList>
    </citation>
    <scope>NUCLEOTIDE SEQUENCE [LARGE SCALE GENOMIC DNA]</scope>
    <source>
        <strain evidence="6 7">TS118</strain>
    </source>
</reference>
<protein>
    <submittedName>
        <fullName evidence="6">Polysaccharide export protein</fullName>
    </submittedName>
</protein>
<feature type="transmembrane region" description="Helical" evidence="2">
    <location>
        <begin position="246"/>
        <end position="268"/>
    </location>
</feature>
<dbReference type="InterPro" id="IPR003715">
    <property type="entry name" value="Poly_export_N"/>
</dbReference>
<dbReference type="RefSeq" id="WP_171741024.1">
    <property type="nucleotide sequence ID" value="NZ_CP053435.1"/>
</dbReference>
<feature type="chain" id="PRO_5026909784" evidence="3">
    <location>
        <begin position="28"/>
        <end position="270"/>
    </location>
</feature>
<name>A0A6M5YAF6_9BACT</name>
<gene>
    <name evidence="6" type="ORF">HNV11_18240</name>
</gene>
<dbReference type="InterPro" id="IPR019554">
    <property type="entry name" value="Soluble_ligand-bd"/>
</dbReference>
<organism evidence="6 7">
    <name type="scientific">Spirosoma taeanense</name>
    <dbReference type="NCBI Taxonomy" id="2735870"/>
    <lineage>
        <taxon>Bacteria</taxon>
        <taxon>Pseudomonadati</taxon>
        <taxon>Bacteroidota</taxon>
        <taxon>Cytophagia</taxon>
        <taxon>Cytophagales</taxon>
        <taxon>Cytophagaceae</taxon>
        <taxon>Spirosoma</taxon>
    </lineage>
</organism>
<dbReference type="EMBL" id="CP053435">
    <property type="protein sequence ID" value="QJW91178.1"/>
    <property type="molecule type" value="Genomic_DNA"/>
</dbReference>
<dbReference type="Pfam" id="PF10531">
    <property type="entry name" value="SLBB"/>
    <property type="match status" value="1"/>
</dbReference>
<feature type="domain" description="Polysaccharide export protein N-terminal" evidence="4">
    <location>
        <begin position="56"/>
        <end position="150"/>
    </location>
</feature>
<evidence type="ECO:0000313" key="7">
    <source>
        <dbReference type="Proteomes" id="UP000502756"/>
    </source>
</evidence>
<feature type="domain" description="Soluble ligand binding" evidence="5">
    <location>
        <begin position="155"/>
        <end position="204"/>
    </location>
</feature>
<evidence type="ECO:0000259" key="5">
    <source>
        <dbReference type="Pfam" id="PF10531"/>
    </source>
</evidence>
<evidence type="ECO:0000256" key="1">
    <source>
        <dbReference type="ARBA" id="ARBA00022729"/>
    </source>
</evidence>
<keyword evidence="2" id="KW-0472">Membrane</keyword>
<evidence type="ECO:0000313" key="6">
    <source>
        <dbReference type="EMBL" id="QJW91178.1"/>
    </source>
</evidence>
<proteinExistence type="predicted"/>
<dbReference type="Pfam" id="PF02563">
    <property type="entry name" value="Poly_export"/>
    <property type="match status" value="1"/>
</dbReference>
<keyword evidence="2" id="KW-1133">Transmembrane helix</keyword>
<feature type="signal peptide" evidence="3">
    <location>
        <begin position="1"/>
        <end position="27"/>
    </location>
</feature>
<keyword evidence="1 3" id="KW-0732">Signal</keyword>
<keyword evidence="2" id="KW-0812">Transmembrane</keyword>
<accession>A0A6M5YAF6</accession>
<evidence type="ECO:0000256" key="3">
    <source>
        <dbReference type="SAM" id="SignalP"/>
    </source>
</evidence>
<dbReference type="PANTHER" id="PTHR33619">
    <property type="entry name" value="POLYSACCHARIDE EXPORT PROTEIN GFCE-RELATED"/>
    <property type="match status" value="1"/>
</dbReference>
<dbReference type="PANTHER" id="PTHR33619:SF3">
    <property type="entry name" value="POLYSACCHARIDE EXPORT PROTEIN GFCE-RELATED"/>
    <property type="match status" value="1"/>
</dbReference>
<sequence length="270" mass="30056">MKSFYKNRYGVIALLTLGLLYSSMCSAQRDKGKKDAISYFQSTEADSVLAADSIPVFRIQPGTELNIQVTTMNEEADALYNPRIVTVPLNSSFNPDTRQPAGYLVDAKGFINFPIVGRVKLLNLTTQEAADTLINRLSKQVNNPFVTVRVVNFQVTVLGEVGRPGVLNVSREKVTLPEAISLSGDLTIFGKRENVLVVRQQNGKREFGRVDLKDRSVFRSPYYYLQPNDMVYVEPKNSKKAQAGRVFPFLPTIFSGASLLVTIGVLVLRR</sequence>
<dbReference type="Proteomes" id="UP000502756">
    <property type="component" value="Chromosome"/>
</dbReference>
<dbReference type="GO" id="GO:0015159">
    <property type="term" value="F:polysaccharide transmembrane transporter activity"/>
    <property type="evidence" value="ECO:0007669"/>
    <property type="project" value="InterPro"/>
</dbReference>
<keyword evidence="7" id="KW-1185">Reference proteome</keyword>